<gene>
    <name evidence="1" type="ORF">IFM89_034175</name>
</gene>
<proteinExistence type="predicted"/>
<accession>A0A835M2Y8</accession>
<protein>
    <submittedName>
        <fullName evidence="1">Uncharacterized protein</fullName>
    </submittedName>
</protein>
<evidence type="ECO:0000313" key="1">
    <source>
        <dbReference type="EMBL" id="KAF9617125.1"/>
    </source>
</evidence>
<evidence type="ECO:0000313" key="2">
    <source>
        <dbReference type="Proteomes" id="UP000631114"/>
    </source>
</evidence>
<dbReference type="EMBL" id="JADFTS010000003">
    <property type="protein sequence ID" value="KAF9617125.1"/>
    <property type="molecule type" value="Genomic_DNA"/>
</dbReference>
<sequence length="195" mass="22493">MKSDEMLRSNIDKWRSEQSSNKMMVLATNGPKLSAERANRTELSAVVYGYFTQQALRAGYFKHENGLVTKTTDQFPSNQYTDGNFTRQAPQAGYLRNENEGMSKEIIRLEIEKEMIRQQVISAEILRYQEEHAIERDFALHRAEAISRFHLTHGGTAVRPDVRIFYGLELPFERNAQVGTVPTVRNEGQARQFMF</sequence>
<name>A0A835M2Y8_9MAGN</name>
<keyword evidence="2" id="KW-1185">Reference proteome</keyword>
<organism evidence="1 2">
    <name type="scientific">Coptis chinensis</name>
    <dbReference type="NCBI Taxonomy" id="261450"/>
    <lineage>
        <taxon>Eukaryota</taxon>
        <taxon>Viridiplantae</taxon>
        <taxon>Streptophyta</taxon>
        <taxon>Embryophyta</taxon>
        <taxon>Tracheophyta</taxon>
        <taxon>Spermatophyta</taxon>
        <taxon>Magnoliopsida</taxon>
        <taxon>Ranunculales</taxon>
        <taxon>Ranunculaceae</taxon>
        <taxon>Coptidoideae</taxon>
        <taxon>Coptis</taxon>
    </lineage>
</organism>
<comment type="caution">
    <text evidence="1">The sequence shown here is derived from an EMBL/GenBank/DDBJ whole genome shotgun (WGS) entry which is preliminary data.</text>
</comment>
<dbReference type="AlphaFoldDB" id="A0A835M2Y8"/>
<dbReference type="Proteomes" id="UP000631114">
    <property type="component" value="Unassembled WGS sequence"/>
</dbReference>
<reference evidence="1 2" key="1">
    <citation type="submission" date="2020-10" db="EMBL/GenBank/DDBJ databases">
        <title>The Coptis chinensis genome and diversification of protoberbering-type alkaloids.</title>
        <authorList>
            <person name="Wang B."/>
            <person name="Shu S."/>
            <person name="Song C."/>
            <person name="Liu Y."/>
        </authorList>
    </citation>
    <scope>NUCLEOTIDE SEQUENCE [LARGE SCALE GENOMIC DNA]</scope>
    <source>
        <strain evidence="1">HL-2020</strain>
        <tissue evidence="1">Leaf</tissue>
    </source>
</reference>